<dbReference type="AlphaFoldDB" id="A0AAW0DHF7"/>
<comment type="cofactor">
    <cofactor evidence="1 8">
        <name>heme</name>
        <dbReference type="ChEBI" id="CHEBI:30413"/>
    </cofactor>
</comment>
<dbReference type="Pfam" id="PF00067">
    <property type="entry name" value="p450"/>
    <property type="match status" value="1"/>
</dbReference>
<keyword evidence="7 9" id="KW-0503">Monooxygenase</keyword>
<dbReference type="PANTHER" id="PTHR24287">
    <property type="entry name" value="P450, PUTATIVE (EUROFUNG)-RELATED"/>
    <property type="match status" value="1"/>
</dbReference>
<dbReference type="GO" id="GO:0004497">
    <property type="term" value="F:monooxygenase activity"/>
    <property type="evidence" value="ECO:0007669"/>
    <property type="project" value="UniProtKB-KW"/>
</dbReference>
<evidence type="ECO:0000256" key="2">
    <source>
        <dbReference type="ARBA" id="ARBA00010617"/>
    </source>
</evidence>
<dbReference type="CDD" id="cd11063">
    <property type="entry name" value="CYP52"/>
    <property type="match status" value="1"/>
</dbReference>
<evidence type="ECO:0000256" key="10">
    <source>
        <dbReference type="SAM" id="Phobius"/>
    </source>
</evidence>
<dbReference type="PROSITE" id="PS00086">
    <property type="entry name" value="CYTOCHROME_P450"/>
    <property type="match status" value="1"/>
</dbReference>
<evidence type="ECO:0000256" key="9">
    <source>
        <dbReference type="RuleBase" id="RU000461"/>
    </source>
</evidence>
<dbReference type="InterPro" id="IPR047146">
    <property type="entry name" value="Cyt_P450_E_CYP52_fungi"/>
</dbReference>
<comment type="caution">
    <text evidence="11">The sequence shown here is derived from an EMBL/GenBank/DDBJ whole genome shotgun (WGS) entry which is preliminary data.</text>
</comment>
<dbReference type="SUPFAM" id="SSF48264">
    <property type="entry name" value="Cytochrome P450"/>
    <property type="match status" value="1"/>
</dbReference>
<dbReference type="GO" id="GO:0005506">
    <property type="term" value="F:iron ion binding"/>
    <property type="evidence" value="ECO:0007669"/>
    <property type="project" value="InterPro"/>
</dbReference>
<comment type="similarity">
    <text evidence="2 9">Belongs to the cytochrome P450 family.</text>
</comment>
<keyword evidence="6 8" id="KW-0408">Iron</keyword>
<dbReference type="Proteomes" id="UP001362999">
    <property type="component" value="Unassembled WGS sequence"/>
</dbReference>
<dbReference type="Gene3D" id="1.10.630.10">
    <property type="entry name" value="Cytochrome P450"/>
    <property type="match status" value="1"/>
</dbReference>
<evidence type="ECO:0000256" key="5">
    <source>
        <dbReference type="ARBA" id="ARBA00023002"/>
    </source>
</evidence>
<accession>A0AAW0DHF7</accession>
<evidence type="ECO:0000256" key="6">
    <source>
        <dbReference type="ARBA" id="ARBA00023004"/>
    </source>
</evidence>
<feature type="transmembrane region" description="Helical" evidence="10">
    <location>
        <begin position="7"/>
        <end position="26"/>
    </location>
</feature>
<dbReference type="EMBL" id="JAWWNJ010000008">
    <property type="protein sequence ID" value="KAK7050671.1"/>
    <property type="molecule type" value="Genomic_DNA"/>
</dbReference>
<dbReference type="PRINTS" id="PR00463">
    <property type="entry name" value="EP450I"/>
</dbReference>
<evidence type="ECO:0000256" key="8">
    <source>
        <dbReference type="PIRSR" id="PIRSR602401-1"/>
    </source>
</evidence>
<protein>
    <submittedName>
        <fullName evidence="11">Cytochrome P450</fullName>
    </submittedName>
</protein>
<feature type="binding site" description="axial binding residue" evidence="8">
    <location>
        <position position="513"/>
    </location>
    <ligand>
        <name>heme</name>
        <dbReference type="ChEBI" id="CHEBI:30413"/>
    </ligand>
    <ligandPart>
        <name>Fe</name>
        <dbReference type="ChEBI" id="CHEBI:18248"/>
    </ligandPart>
</feature>
<dbReference type="PANTHER" id="PTHR24287:SF1">
    <property type="entry name" value="P450, PUTATIVE (EUROFUNG)-RELATED"/>
    <property type="match status" value="1"/>
</dbReference>
<dbReference type="GO" id="GO:0016705">
    <property type="term" value="F:oxidoreductase activity, acting on paired donors, with incorporation or reduction of molecular oxygen"/>
    <property type="evidence" value="ECO:0007669"/>
    <property type="project" value="InterPro"/>
</dbReference>
<proteinExistence type="inferred from homology"/>
<keyword evidence="10" id="KW-0812">Transmembrane</keyword>
<keyword evidence="4 8" id="KW-0479">Metal-binding</keyword>
<dbReference type="InterPro" id="IPR036396">
    <property type="entry name" value="Cyt_P450_sf"/>
</dbReference>
<evidence type="ECO:0000313" key="12">
    <source>
        <dbReference type="Proteomes" id="UP001362999"/>
    </source>
</evidence>
<evidence type="ECO:0000256" key="4">
    <source>
        <dbReference type="ARBA" id="ARBA00022723"/>
    </source>
</evidence>
<feature type="transmembrane region" description="Helical" evidence="10">
    <location>
        <begin position="32"/>
        <end position="54"/>
    </location>
</feature>
<keyword evidence="10" id="KW-0472">Membrane</keyword>
<dbReference type="PRINTS" id="PR00385">
    <property type="entry name" value="P450"/>
</dbReference>
<evidence type="ECO:0000256" key="1">
    <source>
        <dbReference type="ARBA" id="ARBA00001971"/>
    </source>
</evidence>
<sequence length="610" mass="69367">MLSPGLRFLLPILAIPSIYVLAGLIVSDLALLFPIFLFSFLVVFPILLAVYISLERLSQHLQAKSSGARLVPTVSGRWPGNLDILRDLRREWNVAYPFEVLHRALAAAGSNVVNLRIGWGDYIFTTEPEHIKLILATDFSNYVKGNAFRELMDSVLGTGVFNSDGEMWKFHRGATRPFFNRDRISDFEIFAHHADRAIERMKKRLREGYAVNFQDLAGRFTMDSATSFLFGSCVDSLSAPLPYPHNYTPPPFPFSHPSLSQPDRADIFTSAFTAAITHISSRSRFGWIWPVFEVFGDKTQAEMRVVDKYLEPIIEKAVGRRGREGGAGMDGQKEKEEAETLLDELLNLINDPKVLKDEVLNILLAGRDTTMSLLTFVVYFLSMYPTVFTRLRTEILDRVGNERRPTYEDIREMKYLRAVINETMRLYPPVPSNLRETVKATTWPSMDPTKPALYIPARTKVSYSVFMMHRRTDLWGPTADEFDPDRFLDDRLKRYLLPNPYCFLPFNAGPRVCLGQQFAYNEVSFMLIRLLQTFTSTTLDLDACPPHARVPSEWHQDGKGRVAVEQVRPRLHLTLSCEGGLWVKMGMDEGIEGSMGGEKKEDSNIGAMEH</sequence>
<dbReference type="GO" id="GO:0020037">
    <property type="term" value="F:heme binding"/>
    <property type="evidence" value="ECO:0007669"/>
    <property type="project" value="InterPro"/>
</dbReference>
<keyword evidence="3 8" id="KW-0349">Heme</keyword>
<gene>
    <name evidence="11" type="ORF">R3P38DRAFT_2605507</name>
</gene>
<evidence type="ECO:0000256" key="7">
    <source>
        <dbReference type="ARBA" id="ARBA00023033"/>
    </source>
</evidence>
<dbReference type="InterPro" id="IPR002401">
    <property type="entry name" value="Cyt_P450_E_grp-I"/>
</dbReference>
<keyword evidence="10" id="KW-1133">Transmembrane helix</keyword>
<keyword evidence="12" id="KW-1185">Reference proteome</keyword>
<dbReference type="InterPro" id="IPR017972">
    <property type="entry name" value="Cyt_P450_CS"/>
</dbReference>
<reference evidence="11 12" key="1">
    <citation type="journal article" date="2024" name="J Genomics">
        <title>Draft genome sequencing and assembly of Favolaschia claudopus CIRM-BRFM 2984 isolated from oak limbs.</title>
        <authorList>
            <person name="Navarro D."/>
            <person name="Drula E."/>
            <person name="Chaduli D."/>
            <person name="Cazenave R."/>
            <person name="Ahrendt S."/>
            <person name="Wang J."/>
            <person name="Lipzen A."/>
            <person name="Daum C."/>
            <person name="Barry K."/>
            <person name="Grigoriev I.V."/>
            <person name="Favel A."/>
            <person name="Rosso M.N."/>
            <person name="Martin F."/>
        </authorList>
    </citation>
    <scope>NUCLEOTIDE SEQUENCE [LARGE SCALE GENOMIC DNA]</scope>
    <source>
        <strain evidence="11 12">CIRM-BRFM 2984</strain>
    </source>
</reference>
<dbReference type="InterPro" id="IPR001128">
    <property type="entry name" value="Cyt_P450"/>
</dbReference>
<name>A0AAW0DHF7_9AGAR</name>
<organism evidence="11 12">
    <name type="scientific">Favolaschia claudopus</name>
    <dbReference type="NCBI Taxonomy" id="2862362"/>
    <lineage>
        <taxon>Eukaryota</taxon>
        <taxon>Fungi</taxon>
        <taxon>Dikarya</taxon>
        <taxon>Basidiomycota</taxon>
        <taxon>Agaricomycotina</taxon>
        <taxon>Agaricomycetes</taxon>
        <taxon>Agaricomycetidae</taxon>
        <taxon>Agaricales</taxon>
        <taxon>Marasmiineae</taxon>
        <taxon>Mycenaceae</taxon>
        <taxon>Favolaschia</taxon>
    </lineage>
</organism>
<evidence type="ECO:0000313" key="11">
    <source>
        <dbReference type="EMBL" id="KAK7050671.1"/>
    </source>
</evidence>
<evidence type="ECO:0000256" key="3">
    <source>
        <dbReference type="ARBA" id="ARBA00022617"/>
    </source>
</evidence>
<keyword evidence="5 9" id="KW-0560">Oxidoreductase</keyword>